<name>A0ABR4ICS0_9EURO</name>
<organism evidence="3 4">
    <name type="scientific">Aspergillus pseudoustus</name>
    <dbReference type="NCBI Taxonomy" id="1810923"/>
    <lineage>
        <taxon>Eukaryota</taxon>
        <taxon>Fungi</taxon>
        <taxon>Dikarya</taxon>
        <taxon>Ascomycota</taxon>
        <taxon>Pezizomycotina</taxon>
        <taxon>Eurotiomycetes</taxon>
        <taxon>Eurotiomycetidae</taxon>
        <taxon>Eurotiales</taxon>
        <taxon>Aspergillaceae</taxon>
        <taxon>Aspergillus</taxon>
        <taxon>Aspergillus subgen. Nidulantes</taxon>
    </lineage>
</organism>
<feature type="domain" description="GXWXG" evidence="1">
    <location>
        <begin position="44"/>
        <end position="101"/>
    </location>
</feature>
<evidence type="ECO:0000313" key="3">
    <source>
        <dbReference type="EMBL" id="KAL2825547.1"/>
    </source>
</evidence>
<keyword evidence="4" id="KW-1185">Reference proteome</keyword>
<accession>A0ABR4ICS0</accession>
<dbReference type="Pfam" id="PF14232">
    <property type="entry name" value="DUF4334"/>
    <property type="match status" value="1"/>
</dbReference>
<comment type="caution">
    <text evidence="3">The sequence shown here is derived from an EMBL/GenBank/DDBJ whole genome shotgun (WGS) entry which is preliminary data.</text>
</comment>
<evidence type="ECO:0000259" key="2">
    <source>
        <dbReference type="Pfam" id="PF14232"/>
    </source>
</evidence>
<protein>
    <recommendedName>
        <fullName evidence="5">Calycin-like protein</fullName>
    </recommendedName>
</protein>
<sequence length="182" mass="20268">MSDKAILPQYTKPKQSAVNMSQPENLLPSILRGDRITPLAATTYFNALPPISLESLIGSWRGTCVLTDHPGTKPLLDVHWEGKTFRSVNDVDPIIVRDGNGKRVVNGFMGKARVEGEQIREVKYNGVVSAAMIYNEKPIIDYFRKINDHTVIGVMDALESTADHGLYFILERIGDEEDKGKL</sequence>
<dbReference type="Pfam" id="PF14231">
    <property type="entry name" value="GXWXG"/>
    <property type="match status" value="1"/>
</dbReference>
<dbReference type="InterPro" id="IPR025951">
    <property type="entry name" value="GXWXG_dom"/>
</dbReference>
<evidence type="ECO:0008006" key="5">
    <source>
        <dbReference type="Google" id="ProtNLM"/>
    </source>
</evidence>
<dbReference type="EMBL" id="JBFXLU010000485">
    <property type="protein sequence ID" value="KAL2825547.1"/>
    <property type="molecule type" value="Genomic_DNA"/>
</dbReference>
<dbReference type="Gene3D" id="2.40.128.580">
    <property type="entry name" value="GXWXG domain"/>
    <property type="match status" value="1"/>
</dbReference>
<feature type="domain" description="DUF4334" evidence="2">
    <location>
        <begin position="118"/>
        <end position="172"/>
    </location>
</feature>
<gene>
    <name evidence="3" type="ORF">BJY01DRAFT_256234</name>
</gene>
<proteinExistence type="predicted"/>
<dbReference type="Proteomes" id="UP001610446">
    <property type="component" value="Unassembled WGS sequence"/>
</dbReference>
<evidence type="ECO:0000313" key="4">
    <source>
        <dbReference type="Proteomes" id="UP001610446"/>
    </source>
</evidence>
<reference evidence="3 4" key="1">
    <citation type="submission" date="2024-07" db="EMBL/GenBank/DDBJ databases">
        <title>Section-level genome sequencing and comparative genomics of Aspergillus sections Usti and Cavernicolus.</title>
        <authorList>
            <consortium name="Lawrence Berkeley National Laboratory"/>
            <person name="Nybo J.L."/>
            <person name="Vesth T.C."/>
            <person name="Theobald S."/>
            <person name="Frisvad J.C."/>
            <person name="Larsen T.O."/>
            <person name="Kjaerboelling I."/>
            <person name="Rothschild-Mancinelli K."/>
            <person name="Lyhne E.K."/>
            <person name="Kogle M.E."/>
            <person name="Barry K."/>
            <person name="Clum A."/>
            <person name="Na H."/>
            <person name="Ledsgaard L."/>
            <person name="Lin J."/>
            <person name="Lipzen A."/>
            <person name="Kuo A."/>
            <person name="Riley R."/>
            <person name="Mondo S."/>
            <person name="Labutti K."/>
            <person name="Haridas S."/>
            <person name="Pangalinan J."/>
            <person name="Salamov A.A."/>
            <person name="Simmons B.A."/>
            <person name="Magnuson J.K."/>
            <person name="Chen J."/>
            <person name="Drula E."/>
            <person name="Henrissat B."/>
            <person name="Wiebenga A."/>
            <person name="Lubbers R.J."/>
            <person name="Gomes A.C."/>
            <person name="Makela M.R."/>
            <person name="Stajich J."/>
            <person name="Grigoriev I.V."/>
            <person name="Mortensen U.H."/>
            <person name="De Vries R.P."/>
            <person name="Baker S.E."/>
            <person name="Andersen M.R."/>
        </authorList>
    </citation>
    <scope>NUCLEOTIDE SEQUENCE [LARGE SCALE GENOMIC DNA]</scope>
    <source>
        <strain evidence="3 4">CBS 123904</strain>
    </source>
</reference>
<evidence type="ECO:0000259" key="1">
    <source>
        <dbReference type="Pfam" id="PF14231"/>
    </source>
</evidence>
<dbReference type="InterPro" id="IPR025568">
    <property type="entry name" value="DUF4334"/>
</dbReference>